<feature type="region of interest" description="Disordered" evidence="1">
    <location>
        <begin position="16"/>
        <end position="36"/>
    </location>
</feature>
<dbReference type="PANTHER" id="PTHR14741">
    <property type="entry name" value="S-ADENOSYLMETHIONINE-DEPENDENT METHYLTRANSFERASE RELATED"/>
    <property type="match status" value="1"/>
</dbReference>
<comment type="caution">
    <text evidence="2">The sequence shown here is derived from an EMBL/GenBank/DDBJ whole genome shotgun (WGS) entry which is preliminary data.</text>
</comment>
<gene>
    <name evidence="2" type="ORF">AAHA92_32849</name>
</gene>
<dbReference type="Proteomes" id="UP001567538">
    <property type="component" value="Unassembled WGS sequence"/>
</dbReference>
<reference evidence="2 3" key="1">
    <citation type="submission" date="2024-06" db="EMBL/GenBank/DDBJ databases">
        <title>A chromosome level genome sequence of Diviner's sage (Salvia divinorum).</title>
        <authorList>
            <person name="Ford S.A."/>
            <person name="Ro D.-K."/>
            <person name="Ness R.W."/>
            <person name="Phillips M.A."/>
        </authorList>
    </citation>
    <scope>NUCLEOTIDE SEQUENCE [LARGE SCALE GENOMIC DNA]</scope>
    <source>
        <strain evidence="2">SAF-2024a</strain>
        <tissue evidence="2">Leaf</tissue>
    </source>
</reference>
<dbReference type="AlphaFoldDB" id="A0ABD1FM17"/>
<dbReference type="PANTHER" id="PTHR14741:SF41">
    <property type="entry name" value="TRIMETHYLGUANOSINE SYNTHASE"/>
    <property type="match status" value="1"/>
</dbReference>
<accession>A0ABD1FM17</accession>
<organism evidence="2 3">
    <name type="scientific">Salvia divinorum</name>
    <name type="common">Maria pastora</name>
    <name type="synonym">Diviner's sage</name>
    <dbReference type="NCBI Taxonomy" id="28513"/>
    <lineage>
        <taxon>Eukaryota</taxon>
        <taxon>Viridiplantae</taxon>
        <taxon>Streptophyta</taxon>
        <taxon>Embryophyta</taxon>
        <taxon>Tracheophyta</taxon>
        <taxon>Spermatophyta</taxon>
        <taxon>Magnoliopsida</taxon>
        <taxon>eudicotyledons</taxon>
        <taxon>Gunneridae</taxon>
        <taxon>Pentapetalae</taxon>
        <taxon>asterids</taxon>
        <taxon>lamiids</taxon>
        <taxon>Lamiales</taxon>
        <taxon>Lamiaceae</taxon>
        <taxon>Nepetoideae</taxon>
        <taxon>Mentheae</taxon>
        <taxon>Salviinae</taxon>
        <taxon>Salvia</taxon>
        <taxon>Salvia subgen. Calosphace</taxon>
    </lineage>
</organism>
<evidence type="ECO:0000313" key="3">
    <source>
        <dbReference type="Proteomes" id="UP001567538"/>
    </source>
</evidence>
<proteinExistence type="predicted"/>
<sequence length="87" mass="9669">MVAANTSSIVLQRTRKQRKLLKRKAKVREKRKSVKAKKLKEKSNVKGWFSVTPKEIAASQARRFAGAGVVIDAFASVEGNVIQFAKV</sequence>
<keyword evidence="3" id="KW-1185">Reference proteome</keyword>
<name>A0ABD1FM17_SALDI</name>
<dbReference type="Gene3D" id="3.40.50.150">
    <property type="entry name" value="Vaccinia Virus protein VP39"/>
    <property type="match status" value="1"/>
</dbReference>
<evidence type="ECO:0000256" key="1">
    <source>
        <dbReference type="SAM" id="MobiDB-lite"/>
    </source>
</evidence>
<dbReference type="EMBL" id="JBEAFC010000014">
    <property type="protein sequence ID" value="KAL1532891.1"/>
    <property type="molecule type" value="Genomic_DNA"/>
</dbReference>
<protein>
    <submittedName>
        <fullName evidence="2">Trimethylguanosine synthase-like</fullName>
    </submittedName>
</protein>
<evidence type="ECO:0000313" key="2">
    <source>
        <dbReference type="EMBL" id="KAL1532891.1"/>
    </source>
</evidence>
<dbReference type="InterPro" id="IPR029063">
    <property type="entry name" value="SAM-dependent_MTases_sf"/>
</dbReference>